<feature type="transmembrane region" description="Helical" evidence="6">
    <location>
        <begin position="77"/>
        <end position="95"/>
    </location>
</feature>
<sequence>MSEGTTARDRRARFAAYTAFAVQGLCFASLVTQVPKMQEAHHLSDATLSLVLLMVPLVAGVGSVASGALFQRLGSGPVLRVSQPAVAVTIALIGLTGDNDLALYLAVAAFGLFVGAVDASMNAQAIAVERRYGISLITGFYAVWSIAGILGGLWASLTNKLDLSLFTGFALAAAVGVAASLATGGRLYRRGEEGDGPTAAELKAAGRSVPWRPILIVGAAMAVAYLADSAISSYGAKYLDDELSASDWVAPLGYVAYQITMVVSRAVADLAVRRSGPVTVVRIGGLVGILGMAGVVAAPSAPFAIAAFALAGLGLSVIAPVSFSAAGRVDPTGLGIAVSRVNIFNYVGFVLGAAVVGAIAPLSTDHGLRIAFIVPSVLILVVFATAKGFAVSSQGGDPLGPPSRAGRSSRHSAGYRARADS</sequence>
<dbReference type="Gene3D" id="1.20.1250.20">
    <property type="entry name" value="MFS general substrate transporter like domains"/>
    <property type="match status" value="2"/>
</dbReference>
<dbReference type="GO" id="GO:0022857">
    <property type="term" value="F:transmembrane transporter activity"/>
    <property type="evidence" value="ECO:0007669"/>
    <property type="project" value="InterPro"/>
</dbReference>
<dbReference type="InterPro" id="IPR051788">
    <property type="entry name" value="MFS_Transporter"/>
</dbReference>
<comment type="subcellular location">
    <subcellularLocation>
        <location evidence="1">Cell membrane</location>
        <topology evidence="1">Multi-pass membrane protein</topology>
    </subcellularLocation>
</comment>
<evidence type="ECO:0000256" key="2">
    <source>
        <dbReference type="ARBA" id="ARBA00022692"/>
    </source>
</evidence>
<feature type="region of interest" description="Disordered" evidence="5">
    <location>
        <begin position="393"/>
        <end position="421"/>
    </location>
</feature>
<feature type="transmembrane region" description="Helical" evidence="6">
    <location>
        <begin position="248"/>
        <end position="268"/>
    </location>
</feature>
<evidence type="ECO:0000256" key="3">
    <source>
        <dbReference type="ARBA" id="ARBA00022989"/>
    </source>
</evidence>
<name>A0A7Y9EFI1_9ACTN</name>
<feature type="transmembrane region" description="Helical" evidence="6">
    <location>
        <begin position="303"/>
        <end position="323"/>
    </location>
</feature>
<protein>
    <submittedName>
        <fullName evidence="8">MFS family permease</fullName>
    </submittedName>
</protein>
<evidence type="ECO:0000256" key="6">
    <source>
        <dbReference type="SAM" id="Phobius"/>
    </source>
</evidence>
<keyword evidence="2 6" id="KW-0812">Transmembrane</keyword>
<dbReference type="GO" id="GO:0005886">
    <property type="term" value="C:plasma membrane"/>
    <property type="evidence" value="ECO:0007669"/>
    <property type="project" value="UniProtKB-SubCell"/>
</dbReference>
<organism evidence="8 9">
    <name type="scientific">Actinomadura luteofluorescens</name>
    <dbReference type="NCBI Taxonomy" id="46163"/>
    <lineage>
        <taxon>Bacteria</taxon>
        <taxon>Bacillati</taxon>
        <taxon>Actinomycetota</taxon>
        <taxon>Actinomycetes</taxon>
        <taxon>Streptosporangiales</taxon>
        <taxon>Thermomonosporaceae</taxon>
        <taxon>Actinomadura</taxon>
    </lineage>
</organism>
<feature type="transmembrane region" description="Helical" evidence="6">
    <location>
        <begin position="12"/>
        <end position="34"/>
    </location>
</feature>
<evidence type="ECO:0000256" key="5">
    <source>
        <dbReference type="SAM" id="MobiDB-lite"/>
    </source>
</evidence>
<dbReference type="PANTHER" id="PTHR23514:SF13">
    <property type="entry name" value="INNER MEMBRANE PROTEIN YBJJ"/>
    <property type="match status" value="1"/>
</dbReference>
<gene>
    <name evidence="8" type="ORF">BJY14_002722</name>
</gene>
<feature type="domain" description="Major facilitator superfamily (MFS) profile" evidence="7">
    <location>
        <begin position="214"/>
        <end position="421"/>
    </location>
</feature>
<feature type="transmembrane region" description="Helical" evidence="6">
    <location>
        <begin position="163"/>
        <end position="182"/>
    </location>
</feature>
<dbReference type="Proteomes" id="UP000529783">
    <property type="component" value="Unassembled WGS sequence"/>
</dbReference>
<feature type="transmembrane region" description="Helical" evidence="6">
    <location>
        <begin position="101"/>
        <end position="120"/>
    </location>
</feature>
<feature type="compositionally biased region" description="Low complexity" evidence="5">
    <location>
        <begin position="403"/>
        <end position="421"/>
    </location>
</feature>
<dbReference type="RefSeq" id="WP_179843950.1">
    <property type="nucleotide sequence ID" value="NZ_JACCBA010000001.1"/>
</dbReference>
<evidence type="ECO:0000256" key="4">
    <source>
        <dbReference type="ARBA" id="ARBA00023136"/>
    </source>
</evidence>
<dbReference type="PANTHER" id="PTHR23514">
    <property type="entry name" value="BYPASS OF STOP CODON PROTEIN 6"/>
    <property type="match status" value="1"/>
</dbReference>
<evidence type="ECO:0000259" key="7">
    <source>
        <dbReference type="PROSITE" id="PS50850"/>
    </source>
</evidence>
<comment type="caution">
    <text evidence="8">The sequence shown here is derived from an EMBL/GenBank/DDBJ whole genome shotgun (WGS) entry which is preliminary data.</text>
</comment>
<feature type="transmembrane region" description="Helical" evidence="6">
    <location>
        <begin position="132"/>
        <end position="157"/>
    </location>
</feature>
<feature type="transmembrane region" description="Helical" evidence="6">
    <location>
        <begin position="46"/>
        <end position="70"/>
    </location>
</feature>
<evidence type="ECO:0000313" key="8">
    <source>
        <dbReference type="EMBL" id="NYD46739.1"/>
    </source>
</evidence>
<dbReference type="CDD" id="cd17393">
    <property type="entry name" value="MFS_MosC_like"/>
    <property type="match status" value="1"/>
</dbReference>
<dbReference type="InterPro" id="IPR036259">
    <property type="entry name" value="MFS_trans_sf"/>
</dbReference>
<dbReference type="PROSITE" id="PS50850">
    <property type="entry name" value="MFS"/>
    <property type="match status" value="1"/>
</dbReference>
<accession>A0A7Y9EFI1</accession>
<evidence type="ECO:0000256" key="1">
    <source>
        <dbReference type="ARBA" id="ARBA00004651"/>
    </source>
</evidence>
<dbReference type="InterPro" id="IPR020846">
    <property type="entry name" value="MFS_dom"/>
</dbReference>
<keyword evidence="4 6" id="KW-0472">Membrane</keyword>
<keyword evidence="3 6" id="KW-1133">Transmembrane helix</keyword>
<reference evidence="8 9" key="1">
    <citation type="submission" date="2020-07" db="EMBL/GenBank/DDBJ databases">
        <title>Sequencing the genomes of 1000 actinobacteria strains.</title>
        <authorList>
            <person name="Klenk H.-P."/>
        </authorList>
    </citation>
    <scope>NUCLEOTIDE SEQUENCE [LARGE SCALE GENOMIC DNA]</scope>
    <source>
        <strain evidence="8 9">DSM 40398</strain>
    </source>
</reference>
<proteinExistence type="predicted"/>
<evidence type="ECO:0000313" key="9">
    <source>
        <dbReference type="Proteomes" id="UP000529783"/>
    </source>
</evidence>
<keyword evidence="9" id="KW-1185">Reference proteome</keyword>
<feature type="transmembrane region" description="Helical" evidence="6">
    <location>
        <begin position="343"/>
        <end position="362"/>
    </location>
</feature>
<feature type="transmembrane region" description="Helical" evidence="6">
    <location>
        <begin position="368"/>
        <end position="386"/>
    </location>
</feature>
<dbReference type="SUPFAM" id="SSF103473">
    <property type="entry name" value="MFS general substrate transporter"/>
    <property type="match status" value="1"/>
</dbReference>
<dbReference type="AlphaFoldDB" id="A0A7Y9EFI1"/>
<dbReference type="EMBL" id="JACCBA010000001">
    <property type="protein sequence ID" value="NYD46739.1"/>
    <property type="molecule type" value="Genomic_DNA"/>
</dbReference>
<feature type="transmembrane region" description="Helical" evidence="6">
    <location>
        <begin position="280"/>
        <end position="297"/>
    </location>
</feature>
<feature type="transmembrane region" description="Helical" evidence="6">
    <location>
        <begin position="214"/>
        <end position="236"/>
    </location>
</feature>